<evidence type="ECO:0000256" key="4">
    <source>
        <dbReference type="ARBA" id="ARBA00022801"/>
    </source>
</evidence>
<dbReference type="EMBL" id="JAUMIS010000001">
    <property type="protein sequence ID" value="MDO3720640.1"/>
    <property type="molecule type" value="Genomic_DNA"/>
</dbReference>
<evidence type="ECO:0000256" key="5">
    <source>
        <dbReference type="ARBA" id="ARBA00022842"/>
    </source>
</evidence>
<dbReference type="EC" id="3.6.1.55" evidence="8"/>
<dbReference type="InterPro" id="IPR045121">
    <property type="entry name" value="CoAse"/>
</dbReference>
<proteinExistence type="predicted"/>
<name>A0ABT8VXC6_9GAMM</name>
<comment type="caution">
    <text evidence="8">The sequence shown here is derived from an EMBL/GenBank/DDBJ whole genome shotgun (WGS) entry which is preliminary data.</text>
</comment>
<dbReference type="PANTHER" id="PTHR12992:SF11">
    <property type="entry name" value="MITOCHONDRIAL COENZYME A DIPHOSPHATASE NUDT8"/>
    <property type="match status" value="1"/>
</dbReference>
<keyword evidence="3" id="KW-0479">Metal-binding</keyword>
<keyword evidence="5" id="KW-0460">Magnesium</keyword>
<dbReference type="PANTHER" id="PTHR12992">
    <property type="entry name" value="NUDIX HYDROLASE"/>
    <property type="match status" value="1"/>
</dbReference>
<evidence type="ECO:0000256" key="6">
    <source>
        <dbReference type="ARBA" id="ARBA00023211"/>
    </source>
</evidence>
<dbReference type="Pfam" id="PF00293">
    <property type="entry name" value="NUDIX"/>
    <property type="match status" value="1"/>
</dbReference>
<comment type="cofactor">
    <cofactor evidence="1">
        <name>Mn(2+)</name>
        <dbReference type="ChEBI" id="CHEBI:29035"/>
    </cofactor>
</comment>
<dbReference type="InterPro" id="IPR000086">
    <property type="entry name" value="NUDIX_hydrolase_dom"/>
</dbReference>
<comment type="cofactor">
    <cofactor evidence="2">
        <name>Mg(2+)</name>
        <dbReference type="ChEBI" id="CHEBI:18420"/>
    </cofactor>
</comment>
<dbReference type="Gene3D" id="3.90.79.10">
    <property type="entry name" value="Nucleoside Triphosphate Pyrophosphohydrolase"/>
    <property type="match status" value="1"/>
</dbReference>
<organism evidence="8 9">
    <name type="scientific">Marinobacter suaedae</name>
    <dbReference type="NCBI Taxonomy" id="3057675"/>
    <lineage>
        <taxon>Bacteria</taxon>
        <taxon>Pseudomonadati</taxon>
        <taxon>Pseudomonadota</taxon>
        <taxon>Gammaproteobacteria</taxon>
        <taxon>Pseudomonadales</taxon>
        <taxon>Marinobacteraceae</taxon>
        <taxon>Marinobacter</taxon>
    </lineage>
</organism>
<keyword evidence="9" id="KW-1185">Reference proteome</keyword>
<accession>A0ABT8VXC6</accession>
<dbReference type="PROSITE" id="PS51462">
    <property type="entry name" value="NUDIX"/>
    <property type="match status" value="1"/>
</dbReference>
<dbReference type="GO" id="GO:0035539">
    <property type="term" value="F:8-oxo-7,8-dihydrodeoxyguanosine triphosphate pyrophosphatase activity"/>
    <property type="evidence" value="ECO:0007669"/>
    <property type="project" value="UniProtKB-EC"/>
</dbReference>
<dbReference type="RefSeq" id="WP_302908787.1">
    <property type="nucleotide sequence ID" value="NZ_JAUMIS010000001.1"/>
</dbReference>
<evidence type="ECO:0000259" key="7">
    <source>
        <dbReference type="PROSITE" id="PS51462"/>
    </source>
</evidence>
<evidence type="ECO:0000313" key="9">
    <source>
        <dbReference type="Proteomes" id="UP001168640"/>
    </source>
</evidence>
<dbReference type="SUPFAM" id="SSF55811">
    <property type="entry name" value="Nudix"/>
    <property type="match status" value="1"/>
</dbReference>
<sequence length="200" mass="23367">MAHGEHQPAASSRWRLRPREIPFRRRLTRAAVALIYRRTDHGGTELLFIQRARREGDPWSGDMAFPGGRLQPEDATPRAAAERETLEETGIDLVRHGRFQARLSDLLTRHHSRWRPMVVTPYVYEWKGPKAVTLNHEVETLVWVPLDYLADKENQSKRPWRTPLGTLNMPCCRYQEYCIWGLSYSMLQELLAQPLTQPRQ</sequence>
<protein>
    <submittedName>
        <fullName evidence="8">CoA pyrophosphatase</fullName>
        <ecNumber evidence="8">3.6.1.55</ecNumber>
    </submittedName>
</protein>
<gene>
    <name evidence="8" type="ORF">QVZ43_02830</name>
</gene>
<reference evidence="8" key="1">
    <citation type="submission" date="2023-07" db="EMBL/GenBank/DDBJ databases">
        <title>Marinobacter sp. chi1 genome sequencing and assembly.</title>
        <authorList>
            <person name="Park S."/>
        </authorList>
    </citation>
    <scope>NUCLEOTIDE SEQUENCE</scope>
    <source>
        <strain evidence="8">Chi1</strain>
    </source>
</reference>
<evidence type="ECO:0000256" key="2">
    <source>
        <dbReference type="ARBA" id="ARBA00001946"/>
    </source>
</evidence>
<keyword evidence="4 8" id="KW-0378">Hydrolase</keyword>
<evidence type="ECO:0000256" key="1">
    <source>
        <dbReference type="ARBA" id="ARBA00001936"/>
    </source>
</evidence>
<feature type="domain" description="Nudix hydrolase" evidence="7">
    <location>
        <begin position="26"/>
        <end position="167"/>
    </location>
</feature>
<evidence type="ECO:0000313" key="8">
    <source>
        <dbReference type="EMBL" id="MDO3720640.1"/>
    </source>
</evidence>
<keyword evidence="6" id="KW-0464">Manganese</keyword>
<dbReference type="Proteomes" id="UP001168640">
    <property type="component" value="Unassembled WGS sequence"/>
</dbReference>
<dbReference type="CDD" id="cd03426">
    <property type="entry name" value="NUDIX_CoAse_Nudt7"/>
    <property type="match status" value="1"/>
</dbReference>
<dbReference type="InterPro" id="IPR015797">
    <property type="entry name" value="NUDIX_hydrolase-like_dom_sf"/>
</dbReference>
<evidence type="ECO:0000256" key="3">
    <source>
        <dbReference type="ARBA" id="ARBA00022723"/>
    </source>
</evidence>